<dbReference type="AlphaFoldDB" id="A0A0J6T1U1"/>
<gene>
    <name evidence="2" type="ORF">VP06_01100</name>
</gene>
<dbReference type="OrthoDB" id="8001436at2"/>
<evidence type="ECO:0008006" key="4">
    <source>
        <dbReference type="Google" id="ProtNLM"/>
    </source>
</evidence>
<protein>
    <recommendedName>
        <fullName evidence="4">DUF2735 domain-containing protein</fullName>
    </recommendedName>
</protein>
<accession>A0A0J6T1U1</accession>
<dbReference type="Pfam" id="PF10931">
    <property type="entry name" value="DUF2735"/>
    <property type="match status" value="1"/>
</dbReference>
<dbReference type="RefSeq" id="WP_048461979.1">
    <property type="nucleotide sequence ID" value="NZ_JBNTQU010000020.1"/>
</dbReference>
<dbReference type="InterPro" id="IPR021232">
    <property type="entry name" value="DUF2735"/>
</dbReference>
<comment type="caution">
    <text evidence="2">The sequence shown here is derived from an EMBL/GenBank/DDBJ whole genome shotgun (WGS) entry which is preliminary data.</text>
</comment>
<feature type="compositionally biased region" description="Basic and acidic residues" evidence="1">
    <location>
        <begin position="52"/>
        <end position="62"/>
    </location>
</feature>
<name>A0A0J6T1U1_9HYPH</name>
<dbReference type="Proteomes" id="UP000035929">
    <property type="component" value="Unassembled WGS sequence"/>
</dbReference>
<evidence type="ECO:0000313" key="2">
    <source>
        <dbReference type="EMBL" id="KMO41420.1"/>
    </source>
</evidence>
<organism evidence="2 3">
    <name type="scientific">Methylobacterium aquaticum</name>
    <dbReference type="NCBI Taxonomy" id="270351"/>
    <lineage>
        <taxon>Bacteria</taxon>
        <taxon>Pseudomonadati</taxon>
        <taxon>Pseudomonadota</taxon>
        <taxon>Alphaproteobacteria</taxon>
        <taxon>Hyphomicrobiales</taxon>
        <taxon>Methylobacteriaceae</taxon>
        <taxon>Methylobacterium</taxon>
    </lineage>
</organism>
<evidence type="ECO:0000313" key="3">
    <source>
        <dbReference type="Proteomes" id="UP000035929"/>
    </source>
</evidence>
<dbReference type="EMBL" id="LABX01000007">
    <property type="protein sequence ID" value="KMO41420.1"/>
    <property type="molecule type" value="Genomic_DNA"/>
</dbReference>
<sequence>MTTTGQYATAKIYAFPAGGRSRGGRHDWSAPSQTARERALDIMPASGGYHDVAIREERSRKP</sequence>
<evidence type="ECO:0000256" key="1">
    <source>
        <dbReference type="SAM" id="MobiDB-lite"/>
    </source>
</evidence>
<reference evidence="2 3" key="1">
    <citation type="submission" date="2015-03" db="EMBL/GenBank/DDBJ databases">
        <title>Genome sequencing of Methylobacterium aquaticum DSM16371 type strain.</title>
        <authorList>
            <person name="Chaudhry V."/>
            <person name="Patil P.B."/>
        </authorList>
    </citation>
    <scope>NUCLEOTIDE SEQUENCE [LARGE SCALE GENOMIC DNA]</scope>
    <source>
        <strain evidence="2 3">DSM 16371</strain>
    </source>
</reference>
<proteinExistence type="predicted"/>
<dbReference type="PATRIC" id="fig|270351.6.peg.6853"/>
<feature type="region of interest" description="Disordered" evidence="1">
    <location>
        <begin position="16"/>
        <end position="35"/>
    </location>
</feature>
<feature type="region of interest" description="Disordered" evidence="1">
    <location>
        <begin position="43"/>
        <end position="62"/>
    </location>
</feature>